<protein>
    <recommendedName>
        <fullName evidence="5">Cell division protein SepF</fullName>
    </recommendedName>
</protein>
<proteinExistence type="inferred from homology"/>
<evidence type="ECO:0000256" key="2">
    <source>
        <dbReference type="ARBA" id="ARBA00023210"/>
    </source>
</evidence>
<dbReference type="InterPro" id="IPR038594">
    <property type="entry name" value="SepF-like_sf"/>
</dbReference>
<dbReference type="InterPro" id="IPR023052">
    <property type="entry name" value="Cell_div_SepF"/>
</dbReference>
<keyword evidence="3 5" id="KW-0131">Cell cycle</keyword>
<reference evidence="7 8" key="1">
    <citation type="submission" date="2021-03" db="EMBL/GenBank/DDBJ databases">
        <authorList>
            <person name="Gilmore M.S."/>
            <person name="Schwartzman J."/>
            <person name="Van Tyne D."/>
            <person name="Martin M."/>
            <person name="Earl A.M."/>
            <person name="Manson A.L."/>
            <person name="Straub T."/>
            <person name="Salamzade R."/>
            <person name="Saavedra J."/>
            <person name="Lebreton F."/>
            <person name="Prichula J."/>
            <person name="Schaufler K."/>
            <person name="Gaca A."/>
            <person name="Sgardioli B."/>
            <person name="Wagenaar J."/>
            <person name="Strong T."/>
        </authorList>
    </citation>
    <scope>NUCLEOTIDE SEQUENCE [LARGE SCALE GENOMIC DNA]</scope>
    <source>
        <strain evidence="7 8">665A</strain>
    </source>
</reference>
<comment type="subunit">
    <text evidence="5">Homodimer. Interacts with FtsZ.</text>
</comment>
<dbReference type="PANTHER" id="PTHR35798:SF1">
    <property type="entry name" value="CELL DIVISION PROTEIN SEPF"/>
    <property type="match status" value="1"/>
</dbReference>
<evidence type="ECO:0000313" key="7">
    <source>
        <dbReference type="EMBL" id="MEO1773041.1"/>
    </source>
</evidence>
<evidence type="ECO:0000256" key="1">
    <source>
        <dbReference type="ARBA" id="ARBA00022618"/>
    </source>
</evidence>
<dbReference type="InterPro" id="IPR007561">
    <property type="entry name" value="Cell_div_SepF/SepF-rel"/>
</dbReference>
<evidence type="ECO:0000256" key="5">
    <source>
        <dbReference type="HAMAP-Rule" id="MF_01197"/>
    </source>
</evidence>
<dbReference type="EMBL" id="JAFREL020000007">
    <property type="protein sequence ID" value="MEO1773041.1"/>
    <property type="molecule type" value="Genomic_DNA"/>
</dbReference>
<evidence type="ECO:0000256" key="3">
    <source>
        <dbReference type="ARBA" id="ARBA00023306"/>
    </source>
</evidence>
<feature type="compositionally biased region" description="Basic and acidic residues" evidence="6">
    <location>
        <begin position="55"/>
        <end position="65"/>
    </location>
</feature>
<comment type="function">
    <text evidence="4 5">Cell division protein that is part of the divisome complex and is recruited early to the Z-ring. Probably stimulates Z-ring formation, perhaps through the cross-linking of FtsZ protofilaments. Its function overlaps with FtsA.</text>
</comment>
<keyword evidence="2 5" id="KW-0717">Septation</keyword>
<comment type="caution">
    <text evidence="7">The sequence shown here is derived from an EMBL/GenBank/DDBJ whole genome shotgun (WGS) entry which is preliminary data.</text>
</comment>
<comment type="subcellular location">
    <subcellularLocation>
        <location evidence="5">Cytoplasm</location>
    </subcellularLocation>
    <text evidence="5">Localizes to the division site, in a FtsZ-dependent manner.</text>
</comment>
<evidence type="ECO:0000256" key="4">
    <source>
        <dbReference type="ARBA" id="ARBA00044936"/>
    </source>
</evidence>
<keyword evidence="8" id="KW-1185">Reference proteome</keyword>
<dbReference type="Pfam" id="PF04472">
    <property type="entry name" value="SepF"/>
    <property type="match status" value="1"/>
</dbReference>
<evidence type="ECO:0000313" key="8">
    <source>
        <dbReference type="Proteomes" id="UP000664357"/>
    </source>
</evidence>
<accession>A0ABV0EWL9</accession>
<dbReference type="PANTHER" id="PTHR35798">
    <property type="entry name" value="CELL DIVISION PROTEIN SEPF"/>
    <property type="match status" value="1"/>
</dbReference>
<comment type="similarity">
    <text evidence="5">Belongs to the SepF family.</text>
</comment>
<evidence type="ECO:0000256" key="6">
    <source>
        <dbReference type="SAM" id="MobiDB-lite"/>
    </source>
</evidence>
<sequence>MAINLAKISDFFGLAEDEEIYEDTPVSRKPVAKQSKRETRAQTKPMVNKSKQQQVRKEPIKRSIENKQGTTNQPARVRQSEKPTVNKEVASPTRKQEKVINMPNNEAMKKRVASQTTSSTTRERRRISVVEPRAYNEAMVIAKRIAQGEAVLINFQSLDEGRARRIVDFLTGAVYMIDGDIKRVGNEMFLCTPTNMEVDNATLQSMDDQDIFGLEL</sequence>
<keyword evidence="5" id="KW-0963">Cytoplasm</keyword>
<dbReference type="RefSeq" id="WP_207701259.1">
    <property type="nucleotide sequence ID" value="NZ_JAFREL020000007.1"/>
</dbReference>
<dbReference type="HAMAP" id="MF_01197">
    <property type="entry name" value="SepF"/>
    <property type="match status" value="1"/>
</dbReference>
<organism evidence="7 8">
    <name type="scientific">Candidatus Enterococcus ferrettii</name>
    <dbReference type="NCBI Taxonomy" id="2815324"/>
    <lineage>
        <taxon>Bacteria</taxon>
        <taxon>Bacillati</taxon>
        <taxon>Bacillota</taxon>
        <taxon>Bacilli</taxon>
        <taxon>Lactobacillales</taxon>
        <taxon>Enterococcaceae</taxon>
        <taxon>Enterococcus</taxon>
    </lineage>
</organism>
<dbReference type="Proteomes" id="UP000664357">
    <property type="component" value="Unassembled WGS sequence"/>
</dbReference>
<feature type="region of interest" description="Disordered" evidence="6">
    <location>
        <begin position="22"/>
        <end position="98"/>
    </location>
</feature>
<name>A0ABV0EWL9_9ENTE</name>
<dbReference type="Gene3D" id="3.30.110.150">
    <property type="entry name" value="SepF-like protein"/>
    <property type="match status" value="1"/>
</dbReference>
<gene>
    <name evidence="5" type="primary">sepF</name>
    <name evidence="7" type="ORF">JZO67_005025</name>
</gene>
<keyword evidence="1 5" id="KW-0132">Cell division</keyword>
<reference evidence="7 8" key="2">
    <citation type="submission" date="2024-02" db="EMBL/GenBank/DDBJ databases">
        <title>The Genome Sequence of Enterococcus sp. DIV0159.</title>
        <authorList>
            <person name="Earl A."/>
            <person name="Manson A."/>
            <person name="Gilmore M."/>
            <person name="Sanders J."/>
            <person name="Shea T."/>
            <person name="Howe W."/>
            <person name="Livny J."/>
            <person name="Cuomo C."/>
            <person name="Neafsey D."/>
            <person name="Birren B."/>
        </authorList>
    </citation>
    <scope>NUCLEOTIDE SEQUENCE [LARGE SCALE GENOMIC DNA]</scope>
    <source>
        <strain evidence="7 8">665A</strain>
    </source>
</reference>